<comment type="catalytic activity">
    <reaction evidence="6">
        <text>an N-acyl-D-mannosamine + ATP = an N-acyl-D-mannosamine 6-phosphate + ADP + H(+)</text>
        <dbReference type="Rhea" id="RHEA:23832"/>
        <dbReference type="ChEBI" id="CHEBI:15378"/>
        <dbReference type="ChEBI" id="CHEBI:16062"/>
        <dbReference type="ChEBI" id="CHEBI:30616"/>
        <dbReference type="ChEBI" id="CHEBI:57666"/>
        <dbReference type="ChEBI" id="CHEBI:456216"/>
        <dbReference type="EC" id="2.7.1.60"/>
    </reaction>
</comment>
<dbReference type="FunFam" id="3.20.20.70:FF:000035">
    <property type="entry name" value="Putative N-acetylmannosamine-6-phosphate 2-epimerase"/>
    <property type="match status" value="1"/>
</dbReference>
<evidence type="ECO:0000256" key="8">
    <source>
        <dbReference type="ARBA" id="ARBA00060606"/>
    </source>
</evidence>
<evidence type="ECO:0000256" key="9">
    <source>
        <dbReference type="ARBA" id="ARBA00061354"/>
    </source>
</evidence>
<dbReference type="RefSeq" id="WP_013385215.1">
    <property type="nucleotide sequence ID" value="NC_017384.1"/>
</dbReference>
<comment type="catalytic activity">
    <reaction evidence="1 11">
        <text>an N-acyl-D-glucosamine 6-phosphate = an N-acyl-D-mannosamine 6-phosphate</text>
        <dbReference type="Rhea" id="RHEA:23932"/>
        <dbReference type="ChEBI" id="CHEBI:57599"/>
        <dbReference type="ChEBI" id="CHEBI:57666"/>
        <dbReference type="EC" id="5.1.3.9"/>
    </reaction>
</comment>
<protein>
    <recommendedName>
        <fullName evidence="11">Putative N-acetylmannosamine-6-phosphate 2-epimerase</fullName>
        <ecNumber evidence="11">5.1.3.9</ecNumber>
    </recommendedName>
    <alternativeName>
        <fullName evidence="11">ManNAc-6-P epimerase</fullName>
    </alternativeName>
</protein>
<evidence type="ECO:0000256" key="10">
    <source>
        <dbReference type="ARBA" id="ARBA00061385"/>
    </source>
</evidence>
<dbReference type="eggNOG" id="COG3010">
    <property type="taxonomic scope" value="Bacteria"/>
</dbReference>
<evidence type="ECO:0000256" key="7">
    <source>
        <dbReference type="ARBA" id="ARBA00053450"/>
    </source>
</evidence>
<reference evidence="12 13" key="1">
    <citation type="journal article" date="2011" name="J. Bacteriol.">
        <title>Complete genome sequence of the industrial strain Ketogulonicigenium vulgare WSH-001.</title>
        <authorList>
            <person name="Liu L."/>
            <person name="Li Y."/>
            <person name="Zhang J."/>
            <person name="Zhou Z."/>
            <person name="Liu J."/>
            <person name="Li X."/>
            <person name="Zhou J."/>
            <person name="Du G."/>
            <person name="Wang L."/>
            <person name="Chen J."/>
        </authorList>
    </citation>
    <scope>NUCLEOTIDE SEQUENCE [LARGE SCALE GENOMIC DNA]</scope>
    <source>
        <strain evidence="12 13">WSH-001</strain>
    </source>
</reference>
<comment type="similarity">
    <text evidence="9">In the N-terminal section; belongs to the NanE family.</text>
</comment>
<dbReference type="EC" id="5.1.3.9" evidence="11"/>
<dbReference type="Proteomes" id="UP000000692">
    <property type="component" value="Chromosome"/>
</dbReference>
<organism evidence="12 13">
    <name type="scientific">Ketogulonicigenium vulgare (strain WSH-001)</name>
    <dbReference type="NCBI Taxonomy" id="759362"/>
    <lineage>
        <taxon>Bacteria</taxon>
        <taxon>Pseudomonadati</taxon>
        <taxon>Pseudomonadota</taxon>
        <taxon>Alphaproteobacteria</taxon>
        <taxon>Rhodobacterales</taxon>
        <taxon>Roseobacteraceae</taxon>
        <taxon>Ketogulonicigenium</taxon>
    </lineage>
</organism>
<dbReference type="InterPro" id="IPR007260">
    <property type="entry name" value="NanE"/>
</dbReference>
<dbReference type="NCBIfam" id="NF002231">
    <property type="entry name" value="PRK01130.1"/>
    <property type="match status" value="1"/>
</dbReference>
<dbReference type="HAMAP" id="MF_01235">
    <property type="entry name" value="ManNAc6P_epimer"/>
    <property type="match status" value="1"/>
</dbReference>
<dbReference type="PATRIC" id="fig|759362.5.peg.2074"/>
<dbReference type="GO" id="GO:0009384">
    <property type="term" value="F:N-acylmannosamine kinase activity"/>
    <property type="evidence" value="ECO:0007669"/>
    <property type="project" value="UniProtKB-EC"/>
</dbReference>
<dbReference type="UniPathway" id="UPA00629">
    <property type="reaction ID" value="UER00682"/>
</dbReference>
<evidence type="ECO:0000313" key="13">
    <source>
        <dbReference type="Proteomes" id="UP000000692"/>
    </source>
</evidence>
<name>F9Y4V8_KETVW</name>
<dbReference type="CDD" id="cd04729">
    <property type="entry name" value="NanE"/>
    <property type="match status" value="1"/>
</dbReference>
<dbReference type="AlphaFoldDB" id="F9Y4V8"/>
<comment type="function">
    <text evidence="2 11">Converts N-acetylmannosamine-6-phosphate (ManNAc-6-P) to N-acetylglucosamine-6-phosphate (GlcNAc-6-P).</text>
</comment>
<evidence type="ECO:0000256" key="11">
    <source>
        <dbReference type="HAMAP-Rule" id="MF_01235"/>
    </source>
</evidence>
<evidence type="ECO:0000256" key="1">
    <source>
        <dbReference type="ARBA" id="ARBA00000056"/>
    </source>
</evidence>
<comment type="pathway">
    <text evidence="8">Amino-sugar metabolism; N-acetylneuraminate degradation; D-fructose 6-phosphate from N-acetylneuraminate: step 2/5.</text>
</comment>
<accession>F9Y4V8</accession>
<dbReference type="HOGENOM" id="CLU_086300_1_0_5"/>
<dbReference type="GO" id="GO:0005829">
    <property type="term" value="C:cytosol"/>
    <property type="evidence" value="ECO:0007669"/>
    <property type="project" value="TreeGrafter"/>
</dbReference>
<dbReference type="GO" id="GO:0006053">
    <property type="term" value="P:N-acetylmannosamine catabolic process"/>
    <property type="evidence" value="ECO:0007669"/>
    <property type="project" value="TreeGrafter"/>
</dbReference>
<evidence type="ECO:0000313" key="12">
    <source>
        <dbReference type="EMBL" id="AEM41842.1"/>
    </source>
</evidence>
<dbReference type="Pfam" id="PF04131">
    <property type="entry name" value="NanE"/>
    <property type="match status" value="1"/>
</dbReference>
<comment type="function">
    <text evidence="7">Catalyzes the phosphorylation of N-acetylmannosamine (ManNAc) to ManNAc-6-P.</text>
</comment>
<dbReference type="Gene3D" id="3.20.20.70">
    <property type="entry name" value="Aldolase class I"/>
    <property type="match status" value="1"/>
</dbReference>
<comment type="pathway">
    <text evidence="3 11">Amino-sugar metabolism; N-acetylneuraminate degradation; D-fructose 6-phosphate from N-acetylneuraminate: step 3/5.</text>
</comment>
<dbReference type="InterPro" id="IPR013785">
    <property type="entry name" value="Aldolase_TIM"/>
</dbReference>
<keyword evidence="5 11" id="KW-0119">Carbohydrate metabolism</keyword>
<dbReference type="InterPro" id="IPR011060">
    <property type="entry name" value="RibuloseP-bd_barrel"/>
</dbReference>
<dbReference type="GO" id="GO:0047465">
    <property type="term" value="F:N-acylglucosamine-6-phosphate 2-epimerase activity"/>
    <property type="evidence" value="ECO:0007669"/>
    <property type="project" value="UniProtKB-EC"/>
</dbReference>
<dbReference type="KEGG" id="kvl:KVU_2003"/>
<evidence type="ECO:0000256" key="2">
    <source>
        <dbReference type="ARBA" id="ARBA00002147"/>
    </source>
</evidence>
<evidence type="ECO:0000256" key="4">
    <source>
        <dbReference type="ARBA" id="ARBA00023235"/>
    </source>
</evidence>
<comment type="similarity">
    <text evidence="10">In the C-terminal section; belongs to the ROK (NagC/XylR) family. NanK subfamily.</text>
</comment>
<dbReference type="SUPFAM" id="SSF51366">
    <property type="entry name" value="Ribulose-phoshate binding barrel"/>
    <property type="match status" value="1"/>
</dbReference>
<sequence length="224" mass="23283">MTLFQKGGLIVSCQARADNPLHGPVFMAAMAEAAEDGGAVALRVNGVEDISAIKAVTHLPVIGIFKMFDHDPVYITPMLGAVDALVEAGADIIAYDATFRARPKGDPVEAILERIHAHGKLAFADISTFDEGVAAAAAGADIIATTLAGYTAETQGTRGAGPDLELVRRLSQALSIPVIAEGRYNTPALAASGLQAGAYGVVVGTMITNPREITRSFVQELQQG</sequence>
<dbReference type="PANTHER" id="PTHR36204:SF1">
    <property type="entry name" value="N-ACETYLMANNOSAMINE-6-PHOSPHATE 2-EPIMERASE-RELATED"/>
    <property type="match status" value="1"/>
</dbReference>
<keyword evidence="4 11" id="KW-0413">Isomerase</keyword>
<proteinExistence type="inferred from homology"/>
<dbReference type="EMBL" id="CP002018">
    <property type="protein sequence ID" value="AEM41842.1"/>
    <property type="molecule type" value="Genomic_DNA"/>
</dbReference>
<evidence type="ECO:0000256" key="3">
    <source>
        <dbReference type="ARBA" id="ARBA00005081"/>
    </source>
</evidence>
<evidence type="ECO:0000256" key="5">
    <source>
        <dbReference type="ARBA" id="ARBA00023277"/>
    </source>
</evidence>
<dbReference type="OrthoDB" id="9810372at2"/>
<keyword evidence="13" id="KW-1185">Reference proteome</keyword>
<dbReference type="PANTHER" id="PTHR36204">
    <property type="entry name" value="N-ACETYLMANNOSAMINE-6-PHOSPHATE 2-EPIMERASE-RELATED"/>
    <property type="match status" value="1"/>
</dbReference>
<gene>
    <name evidence="11 12" type="primary">nanE</name>
    <name evidence="12" type="ordered locus">KVU_2003</name>
</gene>
<comment type="similarity">
    <text evidence="11">Belongs to the NanE family.</text>
</comment>
<evidence type="ECO:0000256" key="6">
    <source>
        <dbReference type="ARBA" id="ARBA00050815"/>
    </source>
</evidence>
<dbReference type="GO" id="GO:0019262">
    <property type="term" value="P:N-acetylneuraminate catabolic process"/>
    <property type="evidence" value="ECO:0007669"/>
    <property type="project" value="UniProtKB-UniRule"/>
</dbReference>